<evidence type="ECO:0000313" key="3">
    <source>
        <dbReference type="EMBL" id="KEI70382.1"/>
    </source>
</evidence>
<proteinExistence type="predicted"/>
<feature type="region of interest" description="Disordered" evidence="1">
    <location>
        <begin position="450"/>
        <end position="489"/>
    </location>
</feature>
<dbReference type="Proteomes" id="UP000027997">
    <property type="component" value="Unassembled WGS sequence"/>
</dbReference>
<sequence>MFISLVISFYKQNLQGENMETLQSDPVMFDRSSQQPVHRNAGHQEGSGKIGWFSVRNFTGSTWSSLKEVAGASYNRGKSMVDRAVSIPKEARPAIYELGKSVLSRAVTINKVAQPAMAKYLLGSLVCGAVFKGAGAVKDALMAPVCPDPKLTDVYQAFSNGFGNKTLLMDLRGNGTSVLRASAEVAKDYRDLTTAVNAWGGTGPIKDPVTSKITGQPIENPIEYVCDRFAEGTRKGTPPYRDLGHIIEDEAAQTGVVSRDMARATRATCLPSNAMTASCSDLNQGHYAEFLGEHIGHDTEMYNGPASTSDFSAKVNRLNTTNQPLAESAHEFYQDSEALSPSITLKHGENAGLKAGSPERYAMDRWMNDGKPRTFGHLNADELNRNKPMPDYQKMAIRPDCFAPLTLTERIIVKTSIPVAGAIALGSSFGGGLLVGGIWGFKTWYDSRRATPPQPDSFDLQSVQGSQRDLSRHATPMGQADAVGMAENA</sequence>
<organism evidence="3 4">
    <name type="scientific">Endozoicomonas elysicola</name>
    <dbReference type="NCBI Taxonomy" id="305900"/>
    <lineage>
        <taxon>Bacteria</taxon>
        <taxon>Pseudomonadati</taxon>
        <taxon>Pseudomonadota</taxon>
        <taxon>Gammaproteobacteria</taxon>
        <taxon>Oceanospirillales</taxon>
        <taxon>Endozoicomonadaceae</taxon>
        <taxon>Endozoicomonas</taxon>
    </lineage>
</organism>
<evidence type="ECO:0000313" key="4">
    <source>
        <dbReference type="Proteomes" id="UP000027997"/>
    </source>
</evidence>
<name>A0A081K8A6_9GAMM</name>
<feature type="compositionally biased region" description="Polar residues" evidence="1">
    <location>
        <begin position="459"/>
        <end position="468"/>
    </location>
</feature>
<dbReference type="EMBL" id="JOJP01000001">
    <property type="protein sequence ID" value="KEI70382.1"/>
    <property type="molecule type" value="Genomic_DNA"/>
</dbReference>
<reference evidence="3 4" key="1">
    <citation type="submission" date="2014-06" db="EMBL/GenBank/DDBJ databases">
        <title>Whole Genome Sequences of Three Symbiotic Endozoicomonas Bacteria.</title>
        <authorList>
            <person name="Neave M.J."/>
            <person name="Apprill A."/>
            <person name="Voolstra C.R."/>
        </authorList>
    </citation>
    <scope>NUCLEOTIDE SEQUENCE [LARGE SCALE GENOMIC DNA]</scope>
    <source>
        <strain evidence="3 4">DSM 22380</strain>
    </source>
</reference>
<protein>
    <submittedName>
        <fullName evidence="3">Uncharacterized protein</fullName>
    </submittedName>
</protein>
<keyword evidence="2" id="KW-0472">Membrane</keyword>
<comment type="caution">
    <text evidence="3">The sequence shown here is derived from an EMBL/GenBank/DDBJ whole genome shotgun (WGS) entry which is preliminary data.</text>
</comment>
<keyword evidence="2" id="KW-1133">Transmembrane helix</keyword>
<keyword evidence="2" id="KW-0812">Transmembrane</keyword>
<accession>A0A081K8A6</accession>
<dbReference type="AlphaFoldDB" id="A0A081K8A6"/>
<gene>
    <name evidence="3" type="ORF">GV64_06245</name>
</gene>
<evidence type="ECO:0000256" key="2">
    <source>
        <dbReference type="SAM" id="Phobius"/>
    </source>
</evidence>
<dbReference type="RefSeq" id="WP_020581053.1">
    <property type="nucleotide sequence ID" value="NZ_JOJP01000001.1"/>
</dbReference>
<feature type="transmembrane region" description="Helical" evidence="2">
    <location>
        <begin position="419"/>
        <end position="441"/>
    </location>
</feature>
<keyword evidence="4" id="KW-1185">Reference proteome</keyword>
<evidence type="ECO:0000256" key="1">
    <source>
        <dbReference type="SAM" id="MobiDB-lite"/>
    </source>
</evidence>